<proteinExistence type="inferred from homology"/>
<dbReference type="InterPro" id="IPR004294">
    <property type="entry name" value="Carotenoid_Oase"/>
</dbReference>
<comment type="caution">
    <text evidence="6">The sequence shown here is derived from an EMBL/GenBank/DDBJ whole genome shotgun (WGS) entry which is preliminary data.</text>
</comment>
<dbReference type="GO" id="GO:0046872">
    <property type="term" value="F:metal ion binding"/>
    <property type="evidence" value="ECO:0007669"/>
    <property type="project" value="UniProtKB-KW"/>
</dbReference>
<comment type="cofactor">
    <cofactor evidence="5">
        <name>Fe(2+)</name>
        <dbReference type="ChEBI" id="CHEBI:29033"/>
    </cofactor>
    <text evidence="5">Binds 1 Fe(2+) ion per subunit.</text>
</comment>
<feature type="binding site" evidence="5">
    <location>
        <position position="227"/>
    </location>
    <ligand>
        <name>Fe cation</name>
        <dbReference type="ChEBI" id="CHEBI:24875"/>
        <note>catalytic</note>
    </ligand>
</feature>
<protein>
    <submittedName>
        <fullName evidence="6">Apocarotenoid-15 15 oxygenase</fullName>
    </submittedName>
</protein>
<evidence type="ECO:0000256" key="2">
    <source>
        <dbReference type="ARBA" id="ARBA00022723"/>
    </source>
</evidence>
<gene>
    <name evidence="6" type="ORF">FPHYL_3655</name>
</gene>
<dbReference type="GO" id="GO:0010436">
    <property type="term" value="F:carotenoid dioxygenase activity"/>
    <property type="evidence" value="ECO:0007669"/>
    <property type="project" value="TreeGrafter"/>
</dbReference>
<keyword evidence="2 5" id="KW-0479">Metal-binding</keyword>
<name>A0A8H5K2T0_9HYPO</name>
<dbReference type="GO" id="GO:0016121">
    <property type="term" value="P:carotene catabolic process"/>
    <property type="evidence" value="ECO:0007669"/>
    <property type="project" value="TreeGrafter"/>
</dbReference>
<evidence type="ECO:0000256" key="4">
    <source>
        <dbReference type="ARBA" id="ARBA00023004"/>
    </source>
</evidence>
<keyword evidence="4 5" id="KW-0408">Iron</keyword>
<evidence type="ECO:0000256" key="3">
    <source>
        <dbReference type="ARBA" id="ARBA00023002"/>
    </source>
</evidence>
<keyword evidence="7" id="KW-1185">Reference proteome</keyword>
<reference evidence="6 7" key="1">
    <citation type="submission" date="2020-05" db="EMBL/GenBank/DDBJ databases">
        <title>Identification and distribution of gene clusters putatively required for synthesis of sphingolipid metabolism inhibitors in phylogenetically diverse species of the filamentous fungus Fusarium.</title>
        <authorList>
            <person name="Kim H.-S."/>
            <person name="Busman M."/>
            <person name="Brown D.W."/>
            <person name="Divon H."/>
            <person name="Uhlig S."/>
            <person name="Proctor R.H."/>
        </authorList>
    </citation>
    <scope>NUCLEOTIDE SEQUENCE [LARGE SCALE GENOMIC DNA]</scope>
    <source>
        <strain evidence="6 7">NRRL 13617</strain>
    </source>
</reference>
<sequence length="1058" mass="121225">MSPPEEHHGLKSKWPEALDLAGSNSPCRLEGEIGDLVVLGEIPPAIDGTFYRVMCDPFVPPDPNNVPIDGDGHVSAFRVHDGKVDMKIKYIETERYKLERKAGKALFGLYRNPYTHHPCVRAAVDSTANTNMVFWSNRLLALKEVACPYEMDPDTLETICYDPFGDQIKAKAFTAHPKVDPYSKELVVFGYEAKGLGTKDIVIYALDEQGIKHDEQWIESPWCAFIHDFVITPNWIVLLLWPFEAKVERMKAGKQHWAWSYDLPATFVVVPRRKTSKVPSSWKQGEHRVYHWKNCMPIHTGGAWEEDDGKLYLESSRVHDNAFPFFPPEDGRQPSPDAKADYVRWEIDLNAPTGTQMVDPQIIVDVPSEFPRMDERFMTHKHEFIFLNVFIPETSQGGTNIFHGLNGLAMHSHYTGETRWFFAGKDSLVQEPIFIPRTAGAPEGDGWIIAMVERRAANRSELVVLDTKEFEKPVAIIQLPMHVKAQIHGNWVNAKSRKSAEPIPRQRKGLSKARTGCMTCRCDGYGDTDSVTQQTLITQERPAITRALNNDLGVELSFHAFDHYRSHVSHQVGDTVDSDFWGDLVLRLAPTDPAIRHAISAISLMYAEKTKDTRDMCPNYRPAIVEYNKSILAVRSWPLATESRVKPLLVCLLFVCIEFMLGHEHQNAAKMHILQGRRLLANIKDRKTPEIDIIRQYLAPIYLRLAYVGNDRVDFPRHLLQMTTTPLKFASLADARCVLYYLLDLGFTLIYEVKSYRSKGTDEETLDTEEDTLQSRHKHIMRELANWRHTFEAYLAFSDLDGPDTRTAKLLIQRHSLMIVFLDSMVSGSDYVCDRNSLCEFSIATDCASFVVNHDNDVMRGPSFTFESEVVGPVYWIAAKCRQPVIRRRALEILYEREKTNRVESLTMIKHTIAMATRVIEIEEEGLEIPRGTRHIQDYPKRYEVISREQSREWAEGFLTDQKEQWPVLWDLGSHCSDIPTKLTGITAAREQKELAEGLAKGWPRERLVWPYGVTRERRVLSVVVKRHTADDLWLDYVREPLTTGGDYRVMKEHIRFT</sequence>
<organism evidence="6 7">
    <name type="scientific">Fusarium phyllophilum</name>
    <dbReference type="NCBI Taxonomy" id="47803"/>
    <lineage>
        <taxon>Eukaryota</taxon>
        <taxon>Fungi</taxon>
        <taxon>Dikarya</taxon>
        <taxon>Ascomycota</taxon>
        <taxon>Pezizomycotina</taxon>
        <taxon>Sordariomycetes</taxon>
        <taxon>Hypocreomycetidae</taxon>
        <taxon>Hypocreales</taxon>
        <taxon>Nectriaceae</taxon>
        <taxon>Fusarium</taxon>
        <taxon>Fusarium fujikuroi species complex</taxon>
    </lineage>
</organism>
<comment type="similarity">
    <text evidence="1">Belongs to the carotenoid oxygenase family.</text>
</comment>
<accession>A0A8H5K2T0</accession>
<feature type="binding site" evidence="5">
    <location>
        <position position="176"/>
    </location>
    <ligand>
        <name>Fe cation</name>
        <dbReference type="ChEBI" id="CHEBI:24875"/>
        <note>catalytic</note>
    </ligand>
</feature>
<dbReference type="OrthoDB" id="1069523at2759"/>
<keyword evidence="3" id="KW-0560">Oxidoreductase</keyword>
<feature type="binding site" evidence="5">
    <location>
        <position position="291"/>
    </location>
    <ligand>
        <name>Fe cation</name>
        <dbReference type="ChEBI" id="CHEBI:24875"/>
        <note>catalytic</note>
    </ligand>
</feature>
<evidence type="ECO:0000313" key="6">
    <source>
        <dbReference type="EMBL" id="KAF5566714.1"/>
    </source>
</evidence>
<evidence type="ECO:0000256" key="5">
    <source>
        <dbReference type="PIRSR" id="PIRSR604294-1"/>
    </source>
</evidence>
<dbReference type="EMBL" id="JAAOAQ010000107">
    <property type="protein sequence ID" value="KAF5566714.1"/>
    <property type="molecule type" value="Genomic_DNA"/>
</dbReference>
<dbReference type="PANTHER" id="PTHR10543:SF89">
    <property type="entry name" value="CAROTENOID 9,10(9',10')-CLEAVAGE DIOXYGENASE 1"/>
    <property type="match status" value="1"/>
</dbReference>
<evidence type="ECO:0000313" key="7">
    <source>
        <dbReference type="Proteomes" id="UP000582016"/>
    </source>
</evidence>
<evidence type="ECO:0000256" key="1">
    <source>
        <dbReference type="ARBA" id="ARBA00006787"/>
    </source>
</evidence>
<dbReference type="PANTHER" id="PTHR10543">
    <property type="entry name" value="BETA-CAROTENE DIOXYGENASE"/>
    <property type="match status" value="1"/>
</dbReference>
<dbReference type="Pfam" id="PF03055">
    <property type="entry name" value="RPE65"/>
    <property type="match status" value="1"/>
</dbReference>
<feature type="binding site" evidence="5">
    <location>
        <position position="488"/>
    </location>
    <ligand>
        <name>Fe cation</name>
        <dbReference type="ChEBI" id="CHEBI:24875"/>
        <note>catalytic</note>
    </ligand>
</feature>
<dbReference type="AlphaFoldDB" id="A0A8H5K2T0"/>
<dbReference type="Proteomes" id="UP000582016">
    <property type="component" value="Unassembled WGS sequence"/>
</dbReference>